<dbReference type="AlphaFoldDB" id="A0A844Z113"/>
<feature type="region of interest" description="Disordered" evidence="1">
    <location>
        <begin position="27"/>
        <end position="48"/>
    </location>
</feature>
<comment type="caution">
    <text evidence="3">The sequence shown here is derived from an EMBL/GenBank/DDBJ whole genome shotgun (WGS) entry which is preliminary data.</text>
</comment>
<gene>
    <name evidence="3" type="ORF">GRI99_15515</name>
</gene>
<name>A0A844Z113_9SPHN</name>
<proteinExistence type="predicted"/>
<reference evidence="3 4" key="1">
    <citation type="submission" date="2019-12" db="EMBL/GenBank/DDBJ databases">
        <title>Genomic-based taxomic classification of the family Erythrobacteraceae.</title>
        <authorList>
            <person name="Xu L."/>
        </authorList>
    </citation>
    <scope>NUCLEOTIDE SEQUENCE [LARGE SCALE GENOMIC DNA]</scope>
    <source>
        <strain evidence="3 4">M0322</strain>
    </source>
</reference>
<feature type="signal peptide" evidence="2">
    <location>
        <begin position="1"/>
        <end position="24"/>
    </location>
</feature>
<evidence type="ECO:0000256" key="2">
    <source>
        <dbReference type="SAM" id="SignalP"/>
    </source>
</evidence>
<accession>A0A844Z113</accession>
<evidence type="ECO:0000313" key="4">
    <source>
        <dbReference type="Proteomes" id="UP000466966"/>
    </source>
</evidence>
<organism evidence="3 4">
    <name type="scientific">Alteraurantiacibacter buctensis</name>
    <dbReference type="NCBI Taxonomy" id="1503981"/>
    <lineage>
        <taxon>Bacteria</taxon>
        <taxon>Pseudomonadati</taxon>
        <taxon>Pseudomonadota</taxon>
        <taxon>Alphaproteobacteria</taxon>
        <taxon>Sphingomonadales</taxon>
        <taxon>Erythrobacteraceae</taxon>
        <taxon>Alteraurantiacibacter</taxon>
    </lineage>
</organism>
<dbReference type="Proteomes" id="UP000466966">
    <property type="component" value="Unassembled WGS sequence"/>
</dbReference>
<evidence type="ECO:0008006" key="5">
    <source>
        <dbReference type="Google" id="ProtNLM"/>
    </source>
</evidence>
<sequence length="103" mass="10387">MRLFASILLVLGLVLMPVAMTGHAASASEPAAASACPDHHEPASPDAPAHKGMVNCMMCVALPQPDLGVAPQVAVLTRTDGAVVPPQLHGVTPGVSDPPPKIA</sequence>
<protein>
    <recommendedName>
        <fullName evidence="5">DUF2946 domain-containing protein</fullName>
    </recommendedName>
</protein>
<keyword evidence="2" id="KW-0732">Signal</keyword>
<evidence type="ECO:0000313" key="3">
    <source>
        <dbReference type="EMBL" id="MXO73038.1"/>
    </source>
</evidence>
<dbReference type="RefSeq" id="WP_160772971.1">
    <property type="nucleotide sequence ID" value="NZ_WTYV01000007.1"/>
</dbReference>
<evidence type="ECO:0000256" key="1">
    <source>
        <dbReference type="SAM" id="MobiDB-lite"/>
    </source>
</evidence>
<dbReference type="EMBL" id="WTYV01000007">
    <property type="protein sequence ID" value="MXO73038.1"/>
    <property type="molecule type" value="Genomic_DNA"/>
</dbReference>
<keyword evidence="4" id="KW-1185">Reference proteome</keyword>
<feature type="chain" id="PRO_5032765849" description="DUF2946 domain-containing protein" evidence="2">
    <location>
        <begin position="25"/>
        <end position="103"/>
    </location>
</feature>